<evidence type="ECO:0000313" key="3">
    <source>
        <dbReference type="Proteomes" id="UP001159363"/>
    </source>
</evidence>
<keyword evidence="3" id="KW-1185">Reference proteome</keyword>
<comment type="caution">
    <text evidence="2">The sequence shown here is derived from an EMBL/GenBank/DDBJ whole genome shotgun (WGS) entry which is preliminary data.</text>
</comment>
<gene>
    <name evidence="2" type="ORF">PR048_028143</name>
</gene>
<accession>A0ABQ9GIE9</accession>
<feature type="compositionally biased region" description="Polar residues" evidence="1">
    <location>
        <begin position="71"/>
        <end position="80"/>
    </location>
</feature>
<organism evidence="2 3">
    <name type="scientific">Dryococelus australis</name>
    <dbReference type="NCBI Taxonomy" id="614101"/>
    <lineage>
        <taxon>Eukaryota</taxon>
        <taxon>Metazoa</taxon>
        <taxon>Ecdysozoa</taxon>
        <taxon>Arthropoda</taxon>
        <taxon>Hexapoda</taxon>
        <taxon>Insecta</taxon>
        <taxon>Pterygota</taxon>
        <taxon>Neoptera</taxon>
        <taxon>Polyneoptera</taxon>
        <taxon>Phasmatodea</taxon>
        <taxon>Verophasmatodea</taxon>
        <taxon>Anareolatae</taxon>
        <taxon>Phasmatidae</taxon>
        <taxon>Eurycanthinae</taxon>
        <taxon>Dryococelus</taxon>
    </lineage>
</organism>
<feature type="compositionally biased region" description="Basic and acidic residues" evidence="1">
    <location>
        <begin position="53"/>
        <end position="67"/>
    </location>
</feature>
<protein>
    <submittedName>
        <fullName evidence="2">Uncharacterized protein</fullName>
    </submittedName>
</protein>
<proteinExistence type="predicted"/>
<sequence length="254" mass="27851">MVVEGCGGGRRRGVSQQHFNRAEEMASPWIEKTCSRRRTATLNPADCCEVKMDERRNTKARETEVPRENPSAKQRSSRSPNLKVRVTLPGMEPVSPWLKASSLAATSPWPQLKLGNFTRRLVKPLRGAEICTTDLLSISGYGRCGKTEGREGRRGKLTPTLTDPLSFVFETFLPPKCPLSLPWEELELFTSHQGEPGSIPGRVTPGFSQAGIVPDDAAGRQVFSGISHPLLHSSAAPLSPHLIVIGSQDLLLYN</sequence>
<dbReference type="EMBL" id="JARBHB010000012">
    <property type="protein sequence ID" value="KAJ8871803.1"/>
    <property type="molecule type" value="Genomic_DNA"/>
</dbReference>
<evidence type="ECO:0000313" key="2">
    <source>
        <dbReference type="EMBL" id="KAJ8871803.1"/>
    </source>
</evidence>
<name>A0ABQ9GIE9_9NEOP</name>
<evidence type="ECO:0000256" key="1">
    <source>
        <dbReference type="SAM" id="MobiDB-lite"/>
    </source>
</evidence>
<dbReference type="Proteomes" id="UP001159363">
    <property type="component" value="Chromosome 11"/>
</dbReference>
<reference evidence="2 3" key="1">
    <citation type="submission" date="2023-02" db="EMBL/GenBank/DDBJ databases">
        <title>LHISI_Scaffold_Assembly.</title>
        <authorList>
            <person name="Stuart O.P."/>
            <person name="Cleave R."/>
            <person name="Magrath M.J.L."/>
            <person name="Mikheyev A.S."/>
        </authorList>
    </citation>
    <scope>NUCLEOTIDE SEQUENCE [LARGE SCALE GENOMIC DNA]</scope>
    <source>
        <strain evidence="2">Daus_M_001</strain>
        <tissue evidence="2">Leg muscle</tissue>
    </source>
</reference>
<feature type="region of interest" description="Disordered" evidence="1">
    <location>
        <begin position="53"/>
        <end position="82"/>
    </location>
</feature>